<dbReference type="OrthoDB" id="4741884at2759"/>
<evidence type="ECO:0000256" key="2">
    <source>
        <dbReference type="SAM" id="MobiDB-lite"/>
    </source>
</evidence>
<dbReference type="PANTHER" id="PTHR10039:SF14">
    <property type="entry name" value="NACHT DOMAIN-CONTAINING PROTEIN"/>
    <property type="match status" value="1"/>
</dbReference>
<proteinExistence type="predicted"/>
<dbReference type="InterPro" id="IPR029058">
    <property type="entry name" value="AB_hydrolase_fold"/>
</dbReference>
<dbReference type="PANTHER" id="PTHR10039">
    <property type="entry name" value="AMELOGENIN"/>
    <property type="match status" value="1"/>
</dbReference>
<feature type="region of interest" description="Disordered" evidence="2">
    <location>
        <begin position="1060"/>
        <end position="1208"/>
    </location>
</feature>
<feature type="compositionally biased region" description="Basic and acidic residues" evidence="2">
    <location>
        <begin position="1125"/>
        <end position="1135"/>
    </location>
</feature>
<dbReference type="InterPro" id="IPR056884">
    <property type="entry name" value="NPHP3-like_N"/>
</dbReference>
<feature type="domain" description="Nephrocystin 3-like N-terminal" evidence="3">
    <location>
        <begin position="308"/>
        <end position="443"/>
    </location>
</feature>
<evidence type="ECO:0000313" key="5">
    <source>
        <dbReference type="Proteomes" id="UP000184330"/>
    </source>
</evidence>
<dbReference type="InterPro" id="IPR027417">
    <property type="entry name" value="P-loop_NTPase"/>
</dbReference>
<feature type="compositionally biased region" description="Acidic residues" evidence="2">
    <location>
        <begin position="1087"/>
        <end position="1103"/>
    </location>
</feature>
<evidence type="ECO:0000256" key="1">
    <source>
        <dbReference type="ARBA" id="ARBA00022737"/>
    </source>
</evidence>
<dbReference type="Pfam" id="PF24883">
    <property type="entry name" value="NPHP3_N"/>
    <property type="match status" value="1"/>
</dbReference>
<feature type="compositionally biased region" description="Low complexity" evidence="2">
    <location>
        <begin position="1166"/>
        <end position="1189"/>
    </location>
</feature>
<gene>
    <name evidence="4" type="ORF">PAC_01633</name>
</gene>
<keyword evidence="1" id="KW-0677">Repeat</keyword>
<dbReference type="EMBL" id="FJOG01000002">
    <property type="protein sequence ID" value="CZR51756.1"/>
    <property type="molecule type" value="Genomic_DNA"/>
</dbReference>
<protein>
    <recommendedName>
        <fullName evidence="3">Nephrocystin 3-like N-terminal domain-containing protein</fullName>
    </recommendedName>
</protein>
<organism evidence="4 5">
    <name type="scientific">Phialocephala subalpina</name>
    <dbReference type="NCBI Taxonomy" id="576137"/>
    <lineage>
        <taxon>Eukaryota</taxon>
        <taxon>Fungi</taxon>
        <taxon>Dikarya</taxon>
        <taxon>Ascomycota</taxon>
        <taxon>Pezizomycotina</taxon>
        <taxon>Leotiomycetes</taxon>
        <taxon>Helotiales</taxon>
        <taxon>Mollisiaceae</taxon>
        <taxon>Phialocephala</taxon>
        <taxon>Phialocephala fortinii species complex</taxon>
    </lineage>
</organism>
<dbReference type="Gene3D" id="3.40.50.1820">
    <property type="entry name" value="alpha/beta hydrolase"/>
    <property type="match status" value="1"/>
</dbReference>
<evidence type="ECO:0000313" key="4">
    <source>
        <dbReference type="EMBL" id="CZR51756.1"/>
    </source>
</evidence>
<keyword evidence="5" id="KW-1185">Reference proteome</keyword>
<sequence length="1623" mass="183122">MEDFLGLKVLWPEAGVKLGKVLHDIVLVHGLHSGPISDWQDEGGLFWPVELLGHDLENTRILSFGYHTNKPTVRSDDACEEGRIFNHGEALCSDLYDNYKLLPKSSPSITFIGHGTGGIVIKSALSYSHARNSQYGLILRKTKHVIFLDTPHEGLNAGAWRSLSRGTFSEKSIGQWELWSSVLSDLRKVFGEIATGFNITSSCASLRPNGFADDVAPGDTGLTFLRHERTLHLDGVKHLTICKFSERNNNYQRLLDRIRAGRVCITKDDEQIQKVRSWIGMAVGGQAESHSELNTNDHERCLNQRHDGTCEWLFSNTVFSDWVTKEDANRILWLTAPGGSGKSVLCSVAVQQISQTPMRPATPYLMVTYRKERSKCQMATLLASQLLDHVLAEQGGIDTEVLSLLNQNATKASNIHDLIRLLVSQCSAAYFFLDGLDEIRFLETASSSACQVADMLREDLLITLQFLASMAWDASGTKVRLWCSSQKADPVNGWMMQLKPVELIADETSIEQDIHQYLAHTQDNILVRLSDPADKAAVTAALHIQAGCNFRWASMMGNSLTNTKIPKDLVDKVLQGLPKSLRESYQMHFKELKRLDKNDQEEGNPPISMDILSILMFAKRPLKVGEVQEALSIHQMKITEGNCPNLDSDTLILKQDIMHRCAPLVDFVSSPEKSADGHLQLSHASVYEFLQEHMAKRVDKCDNASGSVPEILVCHDTIADACLKYLSQVRYSKILRKLSATEFETGFERCPDNIRQHHFLQYAAKYWYRHLEEWGCDRCEDMKAFISSPQFITSIQVQSLFVVGHFINSFDHENKSRKLMKRNIPEWFRNCTDGRCLVKDYEIFITEWSRYLQLGVTDFMNGEIERCLWGALGPRNFLGVLGRSIEQNQSFLLAGADAERECERERDDCQRCVYNTISEDGTRLSVWKASPDCSNVSATSNVRLERELWYIDGSRAPFQYGPTETISFDPSLAQWDLYDPCHFRDFLLIPAQDSPIRVPAIADSQHGIGLRIGSAFFTRAQERQWTIEERGSGGKSLPYWEDVFIQGHYTVRSRRKLVKPEKVIKPADGSAGNGRRKKEKRSSPLTSDEDDSDESDILDEQEREELISSAEEYWSVDSSASASSSEKELKRKDSSADEESAGHSGGEDELQSDSNSEIGHDTEDPSSSLSLRSNKSSSAVESVTSASSVGDSDIDHSDGESDADDEKSDIARYDSDSEFSGIFKFQPKIARSRTFQFRACDLCREYCGLDGDPLPFYQCRLCNAEGWDMCSACFGKGEWCPKNYHQLVKMIGRKNRFVTIGTACRNDARPGVNITVQRNRLSGPETVFRYTTASPTLLYESPPVLHPTLPLLVFPLDGRRFLFANLLENTYLTYHISFDEAESKGSEVSAVKVALRFSNCGRYLHIGRVSAKMLEGSTPTVKLFNQVLTVELSTKNPSSRRPKTLPRRHGISLGIWPAVAISQLPFTFTWEENHVYISLSGEWLRVYKIPLTVRQDPPIRNDTPSISKYFPDLRLKDEVEEEIQTLDKKVALPRSARVRPIHFYPPRSRNECAKIIIGAMYGERPQLPIVVYLKPQNMGEWVVAKEAVLSLTEEPRKREDPLLEDFDVDSDCDLIMPLLDFQR</sequence>
<dbReference type="SUPFAM" id="SSF53474">
    <property type="entry name" value="alpha/beta-Hydrolases"/>
    <property type="match status" value="1"/>
</dbReference>
<dbReference type="Gene3D" id="3.40.50.300">
    <property type="entry name" value="P-loop containing nucleotide triphosphate hydrolases"/>
    <property type="match status" value="1"/>
</dbReference>
<name>A0A1L7WG50_9HELO</name>
<dbReference type="Proteomes" id="UP000184330">
    <property type="component" value="Unassembled WGS sequence"/>
</dbReference>
<evidence type="ECO:0000259" key="3">
    <source>
        <dbReference type="Pfam" id="PF24883"/>
    </source>
</evidence>
<accession>A0A1L7WG50</accession>
<reference evidence="4 5" key="1">
    <citation type="submission" date="2016-03" db="EMBL/GenBank/DDBJ databases">
        <authorList>
            <person name="Ploux O."/>
        </authorList>
    </citation>
    <scope>NUCLEOTIDE SEQUENCE [LARGE SCALE GENOMIC DNA]</scope>
    <source>
        <strain evidence="4 5">UAMH 11012</strain>
    </source>
</reference>